<protein>
    <submittedName>
        <fullName evidence="6">Uncharacterized protein LOC110983516</fullName>
    </submittedName>
</protein>
<feature type="coiled-coil region" evidence="2">
    <location>
        <begin position="267"/>
        <end position="298"/>
    </location>
</feature>
<dbReference type="OMA" id="GFQKEVH"/>
<dbReference type="SUPFAM" id="SSF47986">
    <property type="entry name" value="DEATH domain"/>
    <property type="match status" value="1"/>
</dbReference>
<evidence type="ECO:0000313" key="5">
    <source>
        <dbReference type="Proteomes" id="UP000694845"/>
    </source>
</evidence>
<dbReference type="Gene3D" id="2.120.10.30">
    <property type="entry name" value="TolB, C-terminal domain"/>
    <property type="match status" value="1"/>
</dbReference>
<evidence type="ECO:0000256" key="2">
    <source>
        <dbReference type="SAM" id="Coils"/>
    </source>
</evidence>
<dbReference type="PROSITE" id="PS50119">
    <property type="entry name" value="ZF_BBOX"/>
    <property type="match status" value="1"/>
</dbReference>
<dbReference type="PANTHER" id="PTHR25462">
    <property type="entry name" value="BONUS, ISOFORM C-RELATED"/>
    <property type="match status" value="1"/>
</dbReference>
<organism evidence="5 6">
    <name type="scientific">Acanthaster planci</name>
    <name type="common">Crown-of-thorns starfish</name>
    <dbReference type="NCBI Taxonomy" id="133434"/>
    <lineage>
        <taxon>Eukaryota</taxon>
        <taxon>Metazoa</taxon>
        <taxon>Echinodermata</taxon>
        <taxon>Eleutherozoa</taxon>
        <taxon>Asterozoa</taxon>
        <taxon>Asteroidea</taxon>
        <taxon>Valvatacea</taxon>
        <taxon>Valvatida</taxon>
        <taxon>Acanthasteridae</taxon>
        <taxon>Acanthaster</taxon>
    </lineage>
</organism>
<dbReference type="Gene3D" id="3.30.160.60">
    <property type="entry name" value="Classic Zinc Finger"/>
    <property type="match status" value="1"/>
</dbReference>
<dbReference type="GO" id="GO:0007165">
    <property type="term" value="P:signal transduction"/>
    <property type="evidence" value="ECO:0007669"/>
    <property type="project" value="InterPro"/>
</dbReference>
<dbReference type="AlphaFoldDB" id="A0A8B7YYU3"/>
<keyword evidence="1" id="KW-0863">Zinc-finger</keyword>
<dbReference type="OrthoDB" id="6152367at2759"/>
<gene>
    <name evidence="6" type="primary">LOC110983516</name>
</gene>
<feature type="domain" description="Death" evidence="3">
    <location>
        <begin position="21"/>
        <end position="92"/>
    </location>
</feature>
<dbReference type="Proteomes" id="UP000694845">
    <property type="component" value="Unplaced"/>
</dbReference>
<keyword evidence="2" id="KW-0175">Coiled coil</keyword>
<dbReference type="PANTHER" id="PTHR25462:SF296">
    <property type="entry name" value="MEIOTIC P26, ISOFORM F"/>
    <property type="match status" value="1"/>
</dbReference>
<dbReference type="KEGG" id="aplc:110983516"/>
<feature type="domain" description="B box-type" evidence="4">
    <location>
        <begin position="177"/>
        <end position="221"/>
    </location>
</feature>
<evidence type="ECO:0000259" key="3">
    <source>
        <dbReference type="PROSITE" id="PS50017"/>
    </source>
</evidence>
<keyword evidence="5" id="KW-1185">Reference proteome</keyword>
<evidence type="ECO:0000259" key="4">
    <source>
        <dbReference type="PROSITE" id="PS50119"/>
    </source>
</evidence>
<dbReference type="GeneID" id="110983516"/>
<dbReference type="Pfam" id="PF00531">
    <property type="entry name" value="Death"/>
    <property type="match status" value="1"/>
</dbReference>
<proteinExistence type="predicted"/>
<evidence type="ECO:0000256" key="1">
    <source>
        <dbReference type="PROSITE-ProRule" id="PRU00024"/>
    </source>
</evidence>
<dbReference type="InterPro" id="IPR000315">
    <property type="entry name" value="Znf_B-box"/>
</dbReference>
<keyword evidence="1" id="KW-0862">Zinc</keyword>
<evidence type="ECO:0000313" key="6">
    <source>
        <dbReference type="RefSeq" id="XP_022098513.1"/>
    </source>
</evidence>
<dbReference type="InterPro" id="IPR011042">
    <property type="entry name" value="6-blade_b-propeller_TolB-like"/>
</dbReference>
<dbReference type="InterPro" id="IPR047153">
    <property type="entry name" value="TRIM45/56/19-like"/>
</dbReference>
<dbReference type="PROSITE" id="PS50017">
    <property type="entry name" value="DEATH_DOMAIN"/>
    <property type="match status" value="1"/>
</dbReference>
<dbReference type="RefSeq" id="XP_022098513.1">
    <property type="nucleotide sequence ID" value="XM_022242821.1"/>
</dbReference>
<dbReference type="SUPFAM" id="SSF57845">
    <property type="entry name" value="B-box zinc-binding domain"/>
    <property type="match status" value="1"/>
</dbReference>
<name>A0A8B7YYU3_ACAPL</name>
<dbReference type="GO" id="GO:0008270">
    <property type="term" value="F:zinc ion binding"/>
    <property type="evidence" value="ECO:0007669"/>
    <property type="project" value="UniProtKB-KW"/>
</dbReference>
<accession>A0A8B7YYU3</accession>
<reference evidence="6" key="1">
    <citation type="submission" date="2025-08" db="UniProtKB">
        <authorList>
            <consortium name="RefSeq"/>
        </authorList>
    </citation>
    <scope>IDENTIFICATION</scope>
</reference>
<dbReference type="Gene3D" id="1.10.533.10">
    <property type="entry name" value="Death Domain, Fas"/>
    <property type="match status" value="1"/>
</dbReference>
<dbReference type="SUPFAM" id="SSF75011">
    <property type="entry name" value="3-carboxy-cis,cis-mucoante lactonizing enzyme"/>
    <property type="match status" value="1"/>
</dbReference>
<sequence length="647" mass="72096">MNMEGLQDPKLRELSQELSFEWQSLASFLGLKAVEISVLKMDFPGQTENQIFNMLVRWRQKLTSDVDQVAVLCAALKKIKRTDLAQQLRGSPISRAGSQPQAVEGLDRRITDMVNKENTTVSNLPNEFHPIISHQPQEGPCEEHGACASLQEEIDMMVNDVRGDEVHDVNMSLSTSGETNNCLKHAGETYTLMCMTCDELICERCSEDDHGKPKHHCITCEAASEKYRPLLANKVPVLGGQIEEIREFLADASRVRDDFEKKVSRTVKKVREKASRVIAEVQAEEKRLIEEVKKLEVNRGKTFHEQEKRATVLLRVKQHALETASDITKLSHHPTFLSQYLMISKVVDMMNDQHCPQSDPKLSYLSFKESPGVGNMGLGRLELGGTWIKYHQFGSKGSGPGEFGWAKGIAARWPGEIEVADFINKRLVAFSTEGNALRTIPIQGVPRDIAALRTQLAVVDDTSHVQLYTKDNMVASVAGKRKCDFRSVAIRKDGTVVVGDVSKNVLTEHNRNDGSLKRIVYLKIKPYFVAVGSGSAFRERLVISGGFQKEVHVVDSRNETLLFIIRPLIDGQPVYQCTGVCCDTTCIYVAVTSGERDQGHVHQYDAHGAFVVCVAQGLHNPQGITFTADGHQLAVADTYSVKIYHKI</sequence>
<dbReference type="InterPro" id="IPR011029">
    <property type="entry name" value="DEATH-like_dom_sf"/>
</dbReference>
<keyword evidence="1" id="KW-0479">Metal-binding</keyword>
<dbReference type="InterPro" id="IPR000488">
    <property type="entry name" value="Death_dom"/>
</dbReference>